<accession>A0A0P7TUX9</accession>
<feature type="compositionally biased region" description="Low complexity" evidence="1">
    <location>
        <begin position="20"/>
        <end position="29"/>
    </location>
</feature>
<evidence type="ECO:0000256" key="1">
    <source>
        <dbReference type="SAM" id="MobiDB-lite"/>
    </source>
</evidence>
<name>A0A0P7TUX9_SCLFO</name>
<protein>
    <submittedName>
        <fullName evidence="2">Homeobox protein Nkx-2.3-like</fullName>
    </submittedName>
</protein>
<dbReference type="AlphaFoldDB" id="A0A0P7TUX9"/>
<feature type="compositionally biased region" description="Pro residues" evidence="1">
    <location>
        <begin position="42"/>
        <end position="53"/>
    </location>
</feature>
<gene>
    <name evidence="2" type="ORF">Z043_116464</name>
</gene>
<feature type="compositionally biased region" description="Polar residues" evidence="1">
    <location>
        <begin position="1"/>
        <end position="11"/>
    </location>
</feature>
<evidence type="ECO:0000313" key="3">
    <source>
        <dbReference type="Proteomes" id="UP000034805"/>
    </source>
</evidence>
<keyword evidence="2" id="KW-0238">DNA-binding</keyword>
<sequence length="251" mass="27257">MLPSPVTSTPFSVKDILKLEQQQQQQQQHAHPHPHPHAHSQPPEPRFHAPPPSCMLAAAESPGFSDGEENMSYLSALSVRDAHAEAGLSAELFAQSACLGHLAEAKLEGELEEQDTSERYKCKRQRQDKTLEMAGHHHPPPPRRVAVPVLVRDGKPCLGGSQNYNAQYCGATPYNYNGYPAYSYSNPTYNNSYSCTYSGIPALPPTTAGNAFMNVNLGNIANHISGSPQPQTHQGTGVPPCQGTLQGIRAW</sequence>
<reference evidence="2 3" key="1">
    <citation type="submission" date="2015-08" db="EMBL/GenBank/DDBJ databases">
        <title>The genome of the Asian arowana (Scleropages formosus).</title>
        <authorList>
            <person name="Tan M.H."/>
            <person name="Gan H.M."/>
            <person name="Croft L.J."/>
            <person name="Austin C.M."/>
        </authorList>
    </citation>
    <scope>NUCLEOTIDE SEQUENCE [LARGE SCALE GENOMIC DNA]</scope>
    <source>
        <strain evidence="2">Aro1</strain>
    </source>
</reference>
<dbReference type="GO" id="GO:0003677">
    <property type="term" value="F:DNA binding"/>
    <property type="evidence" value="ECO:0007669"/>
    <property type="project" value="UniProtKB-KW"/>
</dbReference>
<dbReference type="Proteomes" id="UP000034805">
    <property type="component" value="Unassembled WGS sequence"/>
</dbReference>
<dbReference type="EMBL" id="JARO02006512">
    <property type="protein sequence ID" value="KPP65140.1"/>
    <property type="molecule type" value="Genomic_DNA"/>
</dbReference>
<feature type="region of interest" description="Disordered" evidence="1">
    <location>
        <begin position="1"/>
        <end position="54"/>
    </location>
</feature>
<evidence type="ECO:0000313" key="2">
    <source>
        <dbReference type="EMBL" id="KPP65140.1"/>
    </source>
</evidence>
<comment type="caution">
    <text evidence="2">The sequence shown here is derived from an EMBL/GenBank/DDBJ whole genome shotgun (WGS) entry which is preliminary data.</text>
</comment>
<proteinExistence type="predicted"/>
<keyword evidence="2" id="KW-0371">Homeobox</keyword>
<organism evidence="2 3">
    <name type="scientific">Scleropages formosus</name>
    <name type="common">Asian bonytongue</name>
    <name type="synonym">Osteoglossum formosum</name>
    <dbReference type="NCBI Taxonomy" id="113540"/>
    <lineage>
        <taxon>Eukaryota</taxon>
        <taxon>Metazoa</taxon>
        <taxon>Chordata</taxon>
        <taxon>Craniata</taxon>
        <taxon>Vertebrata</taxon>
        <taxon>Euteleostomi</taxon>
        <taxon>Actinopterygii</taxon>
        <taxon>Neopterygii</taxon>
        <taxon>Teleostei</taxon>
        <taxon>Osteoglossocephala</taxon>
        <taxon>Osteoglossomorpha</taxon>
        <taxon>Osteoglossiformes</taxon>
        <taxon>Osteoglossidae</taxon>
        <taxon>Scleropages</taxon>
    </lineage>
</organism>